<organism evidence="1 2">
    <name type="scientific">Brucella intermedia LMG 3301</name>
    <dbReference type="NCBI Taxonomy" id="641118"/>
    <lineage>
        <taxon>Bacteria</taxon>
        <taxon>Pseudomonadati</taxon>
        <taxon>Pseudomonadota</taxon>
        <taxon>Alphaproteobacteria</taxon>
        <taxon>Hyphomicrobiales</taxon>
        <taxon>Brucellaceae</taxon>
        <taxon>Brucella/Ochrobactrum group</taxon>
        <taxon>Brucella</taxon>
    </lineage>
</organism>
<gene>
    <name evidence="1" type="ORF">OINT_2001769</name>
</gene>
<reference evidence="1 2" key="1">
    <citation type="submission" date="2009-05" db="EMBL/GenBank/DDBJ databases">
        <authorList>
            <person name="Setubal J.C."/>
            <person name="Boyle S."/>
            <person name="Crasta O.R."/>
            <person name="Gillespie J.J."/>
            <person name="Kenyon R.W."/>
            <person name="Lu J."/>
            <person name="Mane S."/>
            <person name="Nagrani S."/>
            <person name="Shallom J.M."/>
            <person name="Shallom S."/>
            <person name="Shukla M."/>
            <person name="Snyder E.E."/>
            <person name="Sobral B.W."/>
            <person name="Wattam A.R."/>
            <person name="Will R."/>
            <person name="Williams K."/>
            <person name="Yoo H."/>
            <person name="Munk C."/>
            <person name="Tapia R."/>
            <person name="Green L."/>
            <person name="Rogers Y."/>
            <person name="Detter J.C."/>
            <person name="Bruce D."/>
            <person name="Brettin T.S."/>
            <person name="Tsolis R."/>
        </authorList>
    </citation>
    <scope>NUCLEOTIDE SEQUENCE [LARGE SCALE GENOMIC DNA]</scope>
    <source>
        <strain evidence="1 2">LMG 3301</strain>
    </source>
</reference>
<evidence type="ECO:0000313" key="1">
    <source>
        <dbReference type="EMBL" id="EEQ94537.1"/>
    </source>
</evidence>
<sequence>MKHLRDPPWCFSRRRLVVDGLMKMVPIKMPRFENINSDYTIEKVDYI</sequence>
<proteinExistence type="predicted"/>
<evidence type="ECO:0000313" key="2">
    <source>
        <dbReference type="Proteomes" id="UP000004386"/>
    </source>
</evidence>
<accession>C4WQM8</accession>
<dbReference type="EMBL" id="ACQA01000002">
    <property type="protein sequence ID" value="EEQ94537.1"/>
    <property type="molecule type" value="Genomic_DNA"/>
</dbReference>
<protein>
    <submittedName>
        <fullName evidence="1">Uncharacterized protein</fullName>
    </submittedName>
</protein>
<comment type="caution">
    <text evidence="1">The sequence shown here is derived from an EMBL/GenBank/DDBJ whole genome shotgun (WGS) entry which is preliminary data.</text>
</comment>
<dbReference type="HOGENOM" id="CLU_3170914_0_0_5"/>
<dbReference type="Proteomes" id="UP000004386">
    <property type="component" value="Unassembled WGS sequence"/>
</dbReference>
<dbReference type="AlphaFoldDB" id="C4WQM8"/>
<name>C4WQM8_9HYPH</name>